<dbReference type="EMBL" id="FNUT01000009">
    <property type="protein sequence ID" value="SEG56422.1"/>
    <property type="molecule type" value="Genomic_DNA"/>
</dbReference>
<sequence>MGRTIIANIIRFVILIAIQVVLFKNIGYYNLASPFPYILIIFLLPIGIPNFMLYILAFVTGLTVDAFYDSVGVHAAACVALAWYRIFFHQITLDVDVQGTFETPALGNMGSKWYLSYIAIGTLIHHFVLFHVEYFSFQNYLSTLLSILLSSIFTILLIILISVLIYKRKSRLLSN</sequence>
<keyword evidence="1" id="KW-1133">Transmembrane helix</keyword>
<dbReference type="Proteomes" id="UP000236731">
    <property type="component" value="Unassembled WGS sequence"/>
</dbReference>
<dbReference type="OrthoDB" id="1132160at2"/>
<evidence type="ECO:0000313" key="3">
    <source>
        <dbReference type="Proteomes" id="UP000236731"/>
    </source>
</evidence>
<dbReference type="AlphaFoldDB" id="A0A1H6B735"/>
<evidence type="ECO:0000256" key="1">
    <source>
        <dbReference type="SAM" id="Phobius"/>
    </source>
</evidence>
<dbReference type="RefSeq" id="WP_103907107.1">
    <property type="nucleotide sequence ID" value="NZ_CP049246.1"/>
</dbReference>
<reference evidence="3" key="1">
    <citation type="submission" date="2016-10" db="EMBL/GenBank/DDBJ databases">
        <authorList>
            <person name="Varghese N."/>
            <person name="Submissions S."/>
        </authorList>
    </citation>
    <scope>NUCLEOTIDE SEQUENCE [LARGE SCALE GENOMIC DNA]</scope>
    <source>
        <strain evidence="3">DSM 22361</strain>
    </source>
</reference>
<proteinExistence type="predicted"/>
<keyword evidence="1" id="KW-0812">Transmembrane</keyword>
<organism evidence="2 3">
    <name type="scientific">Sphingobacterium lactis</name>
    <dbReference type="NCBI Taxonomy" id="797291"/>
    <lineage>
        <taxon>Bacteria</taxon>
        <taxon>Pseudomonadati</taxon>
        <taxon>Bacteroidota</taxon>
        <taxon>Sphingobacteriia</taxon>
        <taxon>Sphingobacteriales</taxon>
        <taxon>Sphingobacteriaceae</taxon>
        <taxon>Sphingobacterium</taxon>
    </lineage>
</organism>
<keyword evidence="1" id="KW-0472">Membrane</keyword>
<evidence type="ECO:0000313" key="2">
    <source>
        <dbReference type="EMBL" id="SEG56422.1"/>
    </source>
</evidence>
<feature type="transmembrane region" description="Helical" evidence="1">
    <location>
        <begin position="144"/>
        <end position="166"/>
    </location>
</feature>
<feature type="transmembrane region" description="Helical" evidence="1">
    <location>
        <begin position="114"/>
        <end position="132"/>
    </location>
</feature>
<accession>A0A1H6B735</accession>
<feature type="transmembrane region" description="Helical" evidence="1">
    <location>
        <begin position="66"/>
        <end position="84"/>
    </location>
</feature>
<keyword evidence="3" id="KW-1185">Reference proteome</keyword>
<protein>
    <submittedName>
        <fullName evidence="2">Rod shape-determining protein MreD</fullName>
    </submittedName>
</protein>
<gene>
    <name evidence="2" type="ORF">SAMN05421877_109208</name>
</gene>
<feature type="transmembrane region" description="Helical" evidence="1">
    <location>
        <begin position="6"/>
        <end position="23"/>
    </location>
</feature>
<feature type="transmembrane region" description="Helical" evidence="1">
    <location>
        <begin position="35"/>
        <end position="60"/>
    </location>
</feature>
<name>A0A1H6B735_9SPHI</name>